<dbReference type="InterPro" id="IPR016055">
    <property type="entry name" value="A-D-PHexomutase_a/b/a-I/II/III"/>
</dbReference>
<dbReference type="SUPFAM" id="SSF55957">
    <property type="entry name" value="Phosphoglucomutase, C-terminal domain"/>
    <property type="match status" value="1"/>
</dbReference>
<dbReference type="PROSITE" id="PS00710">
    <property type="entry name" value="PGM_PMM"/>
    <property type="match status" value="1"/>
</dbReference>
<evidence type="ECO:0000256" key="5">
    <source>
        <dbReference type="ARBA" id="ARBA00022526"/>
    </source>
</evidence>
<evidence type="ECO:0000256" key="7">
    <source>
        <dbReference type="ARBA" id="ARBA00022723"/>
    </source>
</evidence>
<dbReference type="EMBL" id="IACF01004871">
    <property type="protein sequence ID" value="LAB70459.1"/>
    <property type="molecule type" value="mRNA"/>
</dbReference>
<accession>A0A2P2I8X3</accession>
<keyword evidence="5" id="KW-0313">Glucose metabolism</keyword>
<organism evidence="15">
    <name type="scientific">Hirondellea gigas</name>
    <dbReference type="NCBI Taxonomy" id="1518452"/>
    <lineage>
        <taxon>Eukaryota</taxon>
        <taxon>Metazoa</taxon>
        <taxon>Ecdysozoa</taxon>
        <taxon>Arthropoda</taxon>
        <taxon>Crustacea</taxon>
        <taxon>Multicrustacea</taxon>
        <taxon>Malacostraca</taxon>
        <taxon>Eumalacostraca</taxon>
        <taxon>Peracarida</taxon>
        <taxon>Amphipoda</taxon>
        <taxon>Amphilochidea</taxon>
        <taxon>Lysianassida</taxon>
        <taxon>Lysianassidira</taxon>
        <taxon>Lysianassoidea</taxon>
        <taxon>Lysianassidae</taxon>
        <taxon>Hirondellea</taxon>
    </lineage>
</organism>
<dbReference type="GO" id="GO:0005634">
    <property type="term" value="C:nucleus"/>
    <property type="evidence" value="ECO:0007669"/>
    <property type="project" value="TreeGrafter"/>
</dbReference>
<evidence type="ECO:0000256" key="9">
    <source>
        <dbReference type="ARBA" id="ARBA00023235"/>
    </source>
</evidence>
<dbReference type="InterPro" id="IPR005844">
    <property type="entry name" value="A-D-PHexomutase_a/b/a-I"/>
</dbReference>
<comment type="similarity">
    <text evidence="3 11">Belongs to the phosphohexose mutase family.</text>
</comment>
<feature type="domain" description="Alpha-D-phosphohexomutase alpha/beta/alpha" evidence="12">
    <location>
        <begin position="49"/>
        <end position="187"/>
    </location>
</feature>
<dbReference type="GO" id="GO:0006166">
    <property type="term" value="P:purine ribonucleoside salvage"/>
    <property type="evidence" value="ECO:0007669"/>
    <property type="project" value="TreeGrafter"/>
</dbReference>
<keyword evidence="6" id="KW-0597">Phosphoprotein</keyword>
<dbReference type="PRINTS" id="PR00509">
    <property type="entry name" value="PGMPMM"/>
</dbReference>
<comment type="cofactor">
    <cofactor evidence="1">
        <name>Mg(2+)</name>
        <dbReference type="ChEBI" id="CHEBI:18420"/>
    </cofactor>
</comment>
<dbReference type="PANTHER" id="PTHR45745:SF1">
    <property type="entry name" value="PHOSPHOGLUCOMUTASE 2B-RELATED"/>
    <property type="match status" value="1"/>
</dbReference>
<evidence type="ECO:0000256" key="4">
    <source>
        <dbReference type="ARBA" id="ARBA00022490"/>
    </source>
</evidence>
<evidence type="ECO:0000256" key="2">
    <source>
        <dbReference type="ARBA" id="ARBA00004496"/>
    </source>
</evidence>
<dbReference type="FunFam" id="3.40.120.10:FF:000035">
    <property type="entry name" value="Pgm3p"/>
    <property type="match status" value="1"/>
</dbReference>
<evidence type="ECO:0000256" key="3">
    <source>
        <dbReference type="ARBA" id="ARBA00010231"/>
    </source>
</evidence>
<dbReference type="GO" id="GO:0008973">
    <property type="term" value="F:phosphopentomutase activity"/>
    <property type="evidence" value="ECO:0007669"/>
    <property type="project" value="TreeGrafter"/>
</dbReference>
<evidence type="ECO:0000259" key="12">
    <source>
        <dbReference type="Pfam" id="PF02878"/>
    </source>
</evidence>
<proteinExistence type="evidence at transcript level"/>
<feature type="domain" description="Alpha-D-phosphohexomutase alpha/beta/alpha" evidence="14">
    <location>
        <begin position="344"/>
        <end position="458"/>
    </location>
</feature>
<name>A0A2P2I8X3_9CRUS</name>
<evidence type="ECO:0000313" key="15">
    <source>
        <dbReference type="EMBL" id="LAB70459.1"/>
    </source>
</evidence>
<dbReference type="SUPFAM" id="SSF53738">
    <property type="entry name" value="Phosphoglucomutase, first 3 domains"/>
    <property type="match status" value="3"/>
</dbReference>
<dbReference type="GO" id="GO:0006006">
    <property type="term" value="P:glucose metabolic process"/>
    <property type="evidence" value="ECO:0007669"/>
    <property type="project" value="UniProtKB-KW"/>
</dbReference>
<evidence type="ECO:0000259" key="14">
    <source>
        <dbReference type="Pfam" id="PF02880"/>
    </source>
</evidence>
<evidence type="ECO:0000256" key="1">
    <source>
        <dbReference type="ARBA" id="ARBA00001946"/>
    </source>
</evidence>
<dbReference type="InterPro" id="IPR036900">
    <property type="entry name" value="A-D-PHexomutase_C_sf"/>
</dbReference>
<evidence type="ECO:0000256" key="11">
    <source>
        <dbReference type="RuleBase" id="RU004326"/>
    </source>
</evidence>
<dbReference type="InterPro" id="IPR005841">
    <property type="entry name" value="Alpha-D-phosphohexomutase_SF"/>
</dbReference>
<evidence type="ECO:0000256" key="6">
    <source>
        <dbReference type="ARBA" id="ARBA00022553"/>
    </source>
</evidence>
<dbReference type="GO" id="GO:0000287">
    <property type="term" value="F:magnesium ion binding"/>
    <property type="evidence" value="ECO:0007669"/>
    <property type="project" value="InterPro"/>
</dbReference>
<dbReference type="Pfam" id="PF02880">
    <property type="entry name" value="PGM_PMM_III"/>
    <property type="match status" value="1"/>
</dbReference>
<keyword evidence="8 11" id="KW-0460">Magnesium</keyword>
<dbReference type="Gene3D" id="3.40.120.10">
    <property type="entry name" value="Alpha-D-Glucose-1,6-Bisphosphate, subunit A, domain 3"/>
    <property type="match status" value="3"/>
</dbReference>
<reference evidence="15" key="1">
    <citation type="journal article" date="2018" name="Biosci. Biotechnol. Biochem.">
        <title>Polysaccharide hydrolase of the hadal zone amphipods Hirondellea gigas.</title>
        <authorList>
            <person name="Kobayashi H."/>
            <person name="Nagahama T."/>
            <person name="Arai W."/>
            <person name="Sasagawa Y."/>
            <person name="Umeda M."/>
            <person name="Hayashi T."/>
            <person name="Nikaido I."/>
            <person name="Watanabe H."/>
            <person name="Oguri K."/>
            <person name="Kitazato H."/>
            <person name="Fujioka K."/>
            <person name="Kido Y."/>
            <person name="Takami H."/>
        </authorList>
    </citation>
    <scope>NUCLEOTIDE SEQUENCE</scope>
    <source>
        <tissue evidence="15">Whole body</tissue>
    </source>
</reference>
<evidence type="ECO:0000256" key="8">
    <source>
        <dbReference type="ARBA" id="ARBA00022842"/>
    </source>
</evidence>
<dbReference type="Pfam" id="PF02878">
    <property type="entry name" value="PGM_PMM_I"/>
    <property type="match status" value="1"/>
</dbReference>
<keyword evidence="9" id="KW-0413">Isomerase</keyword>
<evidence type="ECO:0000259" key="13">
    <source>
        <dbReference type="Pfam" id="PF02879"/>
    </source>
</evidence>
<keyword evidence="7 11" id="KW-0479">Metal-binding</keyword>
<protein>
    <submittedName>
        <fullName evidence="15">Phosphoglucomutase-2-like</fullName>
    </submittedName>
</protein>
<sequence length="600" mass="66255">MTTALPDDLRCKVEEWLQFDKNPSTRAEVEDMVAANDTEKLREVMMGRLLFGTAGLRGRMGAGYDRMNDLVIIQTSQGLVKYLLQMIPDAISRGIVIGHDSRHNSHRFARLAASAFLLAGVPVHLYSKICPTPFVPFAVKELGAAAGVMVTASHNPKEDNGYKVFWSNSAQIIPPHDSGIQSCIEQDLTPWPGVWDVDAAISNPKLSDPLTDMSDKYYSRLGASMLDKTVNANTPLQFTVTAMHGVGHRYVVEAFKAAGFKPFVPVVEQMEPDPEFPTVRFPNPEEGKSALDLSFAAADAAASTIILANDPDADRLALALKLDSGWKVFTGNEEGALFGWWAWQRYLKQQPQVAPQDVYMIASTVSSKILGAIARKEGFNFEETLTGFKWMCNKACDLIDQGKTVLFAFEEAIGFMNGIEVLDKDGVSAAVVLAEMAAHLQTQGRTLHDQLIEIYKTYGYHVSNNSYFICQDQEKIDKIFDRMRNFGAPKTYPTSVCGGKYNVSNVRDLTTGYDSSTADKKATLPVTPSAQMITFCFSNSCVVTLRTSGTEPKIKYYSEMCATPQQTDWVALEEELTELVTAVVEELLQPTLNNLIPKPE</sequence>
<evidence type="ECO:0000256" key="10">
    <source>
        <dbReference type="ARBA" id="ARBA00023277"/>
    </source>
</evidence>
<comment type="subcellular location">
    <subcellularLocation>
        <location evidence="2">Cytoplasm</location>
    </subcellularLocation>
</comment>
<dbReference type="Pfam" id="PF02879">
    <property type="entry name" value="PGM_PMM_II"/>
    <property type="match status" value="1"/>
</dbReference>
<dbReference type="InterPro" id="IPR016066">
    <property type="entry name" value="A-D-PHexomutase_CS"/>
</dbReference>
<dbReference type="InterPro" id="IPR005845">
    <property type="entry name" value="A-D-PHexomutase_a/b/a-II"/>
</dbReference>
<dbReference type="PANTHER" id="PTHR45745">
    <property type="entry name" value="PHOSPHOMANNOMUTASE 45A"/>
    <property type="match status" value="1"/>
</dbReference>
<feature type="domain" description="Alpha-D-phosphohexomutase alpha/beta/alpha" evidence="13">
    <location>
        <begin position="223"/>
        <end position="319"/>
    </location>
</feature>
<keyword evidence="10" id="KW-0119">Carbohydrate metabolism</keyword>
<dbReference type="AlphaFoldDB" id="A0A2P2I8X3"/>
<dbReference type="InterPro" id="IPR005846">
    <property type="entry name" value="A-D-PHexomutase_a/b/a-III"/>
</dbReference>
<keyword evidence="4" id="KW-0963">Cytoplasm</keyword>
<dbReference type="FunFam" id="3.40.120.10:FF:000017">
    <property type="entry name" value="glucose 1,6-bisphosphate synthase"/>
    <property type="match status" value="1"/>
</dbReference>
<dbReference type="CDD" id="cd05799">
    <property type="entry name" value="PGM2"/>
    <property type="match status" value="1"/>
</dbReference>
<dbReference type="GO" id="GO:0005737">
    <property type="term" value="C:cytoplasm"/>
    <property type="evidence" value="ECO:0007669"/>
    <property type="project" value="UniProtKB-SubCell"/>
</dbReference>